<dbReference type="eggNOG" id="COG0457">
    <property type="taxonomic scope" value="Bacteria"/>
</dbReference>
<dbReference type="EMBL" id="SNZF01000050">
    <property type="protein sequence ID" value="TDR29079.1"/>
    <property type="molecule type" value="Genomic_DNA"/>
</dbReference>
<proteinExistence type="predicted"/>
<dbReference type="InterPro" id="IPR050697">
    <property type="entry name" value="Adenylyl/Guanylyl_Cyclase_3/4"/>
</dbReference>
<feature type="domain" description="Guanylate cyclase" evidence="1">
    <location>
        <begin position="12"/>
        <end position="126"/>
    </location>
</feature>
<dbReference type="SMART" id="SM00028">
    <property type="entry name" value="TPR"/>
    <property type="match status" value="3"/>
</dbReference>
<dbReference type="PANTHER" id="PTHR43081">
    <property type="entry name" value="ADENYLATE CYCLASE, TERMINAL-DIFFERENTIATION SPECIFIC-RELATED"/>
    <property type="match status" value="1"/>
</dbReference>
<dbReference type="Gene3D" id="3.40.50.10610">
    <property type="entry name" value="ABC-type transport auxiliary lipoprotein component"/>
    <property type="match status" value="1"/>
</dbReference>
<name>A0A011SQB1_9HYPH</name>
<dbReference type="eggNOG" id="COG5616">
    <property type="taxonomic scope" value="Bacteria"/>
</dbReference>
<dbReference type="eggNOG" id="COG2114">
    <property type="taxonomic scope" value="Bacteria"/>
</dbReference>
<dbReference type="GO" id="GO:0006171">
    <property type="term" value="P:cAMP biosynthetic process"/>
    <property type="evidence" value="ECO:0007669"/>
    <property type="project" value="TreeGrafter"/>
</dbReference>
<dbReference type="Proteomes" id="UP000294958">
    <property type="component" value="Unassembled WGS sequence"/>
</dbReference>
<dbReference type="RefSeq" id="WP_035033366.1">
    <property type="nucleotide sequence ID" value="NZ_KK073916.1"/>
</dbReference>
<evidence type="ECO:0000259" key="1">
    <source>
        <dbReference type="PROSITE" id="PS50125"/>
    </source>
</evidence>
<gene>
    <name evidence="2" type="ORF">BG36_19675</name>
    <name evidence="3" type="ORF">DES43_15014</name>
</gene>
<sequence>MRENRQPRQIATVVSADAVGFSRLMHIDDEAALRLFDERRNLIVGTVERAGGNVFGAAGDSIMAVFGNPIVALGAVLRFQEEIGEANAAAGPDRAMPFRTGISAGSVMIRQDGVFGDTVNIAARVQEFSPHGGVALAETAYSQLNRQFDLHFTDLGPFQLKNIAMPVRVFVSDPNGSNVKPAALMGLRAGREAQPPSGSVDELPALAVLPFQNLTGDAMLAYLCDGIADDILLGVANTRSVPVIARDSSFQFRDPALTTAATGHLLGARYIVSGSVSGNAERITLNASLADSSTSRVIWAGRYERGLVEVQRLQRELGGEIVSRLEREVDRVEQVRTFQVPPESLSTWQLVRRGRWHMQRRSPDDTARAFEYFRQAYDEDPNSSAVLNELAWWHLWKAWLNFADRDELRIVAGYARRSLLMDSLDARPYCYLGFVEILEARPQSAIDLCRQAIDINPSLSLAHTGLGSARALLLEPGEAIRHLTEAIRLSPFETYLFHNLGELAAAHTIAGNWPAAIEAADRSLSLAPNYFYASYLKVGALARLGRIEEARQEARAFKTRHPDFEHKWIEWIPFRDKDVNRGMIENFELAGA</sequence>
<dbReference type="Gene3D" id="1.25.40.10">
    <property type="entry name" value="Tetratricopeptide repeat domain"/>
    <property type="match status" value="1"/>
</dbReference>
<dbReference type="PANTHER" id="PTHR43081:SF19">
    <property type="entry name" value="PH-SENSITIVE ADENYLATE CYCLASE RV1264"/>
    <property type="match status" value="1"/>
</dbReference>
<dbReference type="SUPFAM" id="SSF48452">
    <property type="entry name" value="TPR-like"/>
    <property type="match status" value="1"/>
</dbReference>
<dbReference type="PROSITE" id="PS50125">
    <property type="entry name" value="GUANYLATE_CYCLASE_2"/>
    <property type="match status" value="1"/>
</dbReference>
<dbReference type="PATRIC" id="fig|69279.3.peg.4780"/>
<dbReference type="InterPro" id="IPR001054">
    <property type="entry name" value="A/G_cyclase"/>
</dbReference>
<evidence type="ECO:0000313" key="4">
    <source>
        <dbReference type="Proteomes" id="UP000019849"/>
    </source>
</evidence>
<organism evidence="2 4">
    <name type="scientific">Aquamicrobium defluvii</name>
    <dbReference type="NCBI Taxonomy" id="69279"/>
    <lineage>
        <taxon>Bacteria</taxon>
        <taxon>Pseudomonadati</taxon>
        <taxon>Pseudomonadota</taxon>
        <taxon>Alphaproteobacteria</taxon>
        <taxon>Hyphomicrobiales</taxon>
        <taxon>Phyllobacteriaceae</taxon>
        <taxon>Aquamicrobium</taxon>
    </lineage>
</organism>
<dbReference type="GO" id="GO:0035556">
    <property type="term" value="P:intracellular signal transduction"/>
    <property type="evidence" value="ECO:0007669"/>
    <property type="project" value="InterPro"/>
</dbReference>
<evidence type="ECO:0000313" key="5">
    <source>
        <dbReference type="Proteomes" id="UP000294958"/>
    </source>
</evidence>
<dbReference type="Proteomes" id="UP000019849">
    <property type="component" value="Unassembled WGS sequence"/>
</dbReference>
<evidence type="ECO:0000313" key="2">
    <source>
        <dbReference type="EMBL" id="EXL01359.1"/>
    </source>
</evidence>
<comment type="caution">
    <text evidence="2">The sequence shown here is derived from an EMBL/GenBank/DDBJ whole genome shotgun (WGS) entry which is preliminary data.</text>
</comment>
<dbReference type="InterPro" id="IPR019734">
    <property type="entry name" value="TPR_rpt"/>
</dbReference>
<dbReference type="AlphaFoldDB" id="A0A011SQB1"/>
<dbReference type="InterPro" id="IPR011990">
    <property type="entry name" value="TPR-like_helical_dom_sf"/>
</dbReference>
<dbReference type="InterPro" id="IPR029787">
    <property type="entry name" value="Nucleotide_cyclase"/>
</dbReference>
<dbReference type="Pfam" id="PF00211">
    <property type="entry name" value="Guanylate_cyc"/>
    <property type="match status" value="1"/>
</dbReference>
<protein>
    <submittedName>
        <fullName evidence="2">Adenylate cyclase</fullName>
    </submittedName>
    <submittedName>
        <fullName evidence="3">TolB-like protein</fullName>
    </submittedName>
</protein>
<evidence type="ECO:0000313" key="3">
    <source>
        <dbReference type="EMBL" id="TDR29079.1"/>
    </source>
</evidence>
<dbReference type="CDD" id="cd07302">
    <property type="entry name" value="CHD"/>
    <property type="match status" value="1"/>
</dbReference>
<dbReference type="EMBL" id="JENY01000045">
    <property type="protein sequence ID" value="EXL01359.1"/>
    <property type="molecule type" value="Genomic_DNA"/>
</dbReference>
<dbReference type="SUPFAM" id="SSF55073">
    <property type="entry name" value="Nucleotide cyclase"/>
    <property type="match status" value="1"/>
</dbReference>
<reference evidence="3 5" key="2">
    <citation type="submission" date="2019-03" db="EMBL/GenBank/DDBJ databases">
        <title>Genomic Encyclopedia of Type Strains, Phase IV (KMG-IV): sequencing the most valuable type-strain genomes for metagenomic binning, comparative biology and taxonomic classification.</title>
        <authorList>
            <person name="Goeker M."/>
        </authorList>
    </citation>
    <scope>NUCLEOTIDE SEQUENCE [LARGE SCALE GENOMIC DNA]</scope>
    <source>
        <strain evidence="3 5">DSM 11603</strain>
    </source>
</reference>
<dbReference type="HOGENOM" id="CLU_019981_0_0_5"/>
<dbReference type="STRING" id="69279.BG36_19675"/>
<accession>A0A011SQB1</accession>
<dbReference type="GO" id="GO:0004016">
    <property type="term" value="F:adenylate cyclase activity"/>
    <property type="evidence" value="ECO:0007669"/>
    <property type="project" value="UniProtKB-ARBA"/>
</dbReference>
<dbReference type="Gene3D" id="3.30.70.1230">
    <property type="entry name" value="Nucleotide cyclase"/>
    <property type="match status" value="1"/>
</dbReference>
<reference evidence="2 4" key="1">
    <citation type="submission" date="2014-02" db="EMBL/GenBank/DDBJ databases">
        <title>Aquamicrobium defluvii Genome sequencing.</title>
        <authorList>
            <person name="Wang X."/>
        </authorList>
    </citation>
    <scope>NUCLEOTIDE SEQUENCE [LARGE SCALE GENOMIC DNA]</scope>
    <source>
        <strain evidence="2 4">W13Z1</strain>
    </source>
</reference>
<keyword evidence="5" id="KW-1185">Reference proteome</keyword>
<dbReference type="OrthoDB" id="9807521at2"/>